<dbReference type="PANTHER" id="PTHR10492">
    <property type="match status" value="1"/>
</dbReference>
<evidence type="ECO:0000313" key="1">
    <source>
        <dbReference type="EMBL" id="GBL79098.1"/>
    </source>
</evidence>
<protein>
    <submittedName>
        <fullName evidence="1">Uncharacterized protein</fullName>
    </submittedName>
</protein>
<accession>A0A4Y2AH23</accession>
<proteinExistence type="predicted"/>
<dbReference type="PANTHER" id="PTHR10492:SF57">
    <property type="entry name" value="ATP-DEPENDENT DNA HELICASE"/>
    <property type="match status" value="1"/>
</dbReference>
<dbReference type="AlphaFoldDB" id="A0A4Y2AH23"/>
<comment type="caution">
    <text evidence="1">The sequence shown here is derived from an EMBL/GenBank/DDBJ whole genome shotgun (WGS) entry which is preliminary data.</text>
</comment>
<evidence type="ECO:0000313" key="2">
    <source>
        <dbReference type="Proteomes" id="UP000499080"/>
    </source>
</evidence>
<dbReference type="OrthoDB" id="6433710at2759"/>
<keyword evidence="2" id="KW-1185">Reference proteome</keyword>
<gene>
    <name evidence="1" type="ORF">AVEN_92354_1</name>
</gene>
<dbReference type="EMBL" id="BGPR01000018">
    <property type="protein sequence ID" value="GBL79098.1"/>
    <property type="molecule type" value="Genomic_DNA"/>
</dbReference>
<reference evidence="1 2" key="1">
    <citation type="journal article" date="2019" name="Sci. Rep.">
        <title>Orb-weaving spider Araneus ventricosus genome elucidates the spidroin gene catalogue.</title>
        <authorList>
            <person name="Kono N."/>
            <person name="Nakamura H."/>
            <person name="Ohtoshi R."/>
            <person name="Moran D.A.P."/>
            <person name="Shinohara A."/>
            <person name="Yoshida Y."/>
            <person name="Fujiwara M."/>
            <person name="Mori M."/>
            <person name="Tomita M."/>
            <person name="Arakawa K."/>
        </authorList>
    </citation>
    <scope>NUCLEOTIDE SEQUENCE [LARGE SCALE GENOMIC DNA]</scope>
</reference>
<dbReference type="Proteomes" id="UP000499080">
    <property type="component" value="Unassembled WGS sequence"/>
</dbReference>
<organism evidence="1 2">
    <name type="scientific">Araneus ventricosus</name>
    <name type="common">Orbweaver spider</name>
    <name type="synonym">Epeira ventricosa</name>
    <dbReference type="NCBI Taxonomy" id="182803"/>
    <lineage>
        <taxon>Eukaryota</taxon>
        <taxon>Metazoa</taxon>
        <taxon>Ecdysozoa</taxon>
        <taxon>Arthropoda</taxon>
        <taxon>Chelicerata</taxon>
        <taxon>Arachnida</taxon>
        <taxon>Araneae</taxon>
        <taxon>Araneomorphae</taxon>
        <taxon>Entelegynae</taxon>
        <taxon>Araneoidea</taxon>
        <taxon>Araneidae</taxon>
        <taxon>Araneus</taxon>
    </lineage>
</organism>
<name>A0A4Y2AH23_ARAVE</name>
<sequence length="103" mass="11650">MQRIGRIVKTQQELKEAVLPNVSQHFFDYSLLCQRAILAPRNEDVSVMNKQLLQELPGIVQVYKSIDTTCDTNGAVNYPVEFLNTLEPSGVLSHTLELRLGHQ</sequence>